<evidence type="ECO:0000313" key="3">
    <source>
        <dbReference type="Proteomes" id="UP001490365"/>
    </source>
</evidence>
<sequence>MKLTRIGAAAVGVGLAVSATVVGVATPALASANCTTWISHDQGTGYAKCTGGGTRFDTHRVKVVCIGPSGHTSNVNGPWVNTRNGETSKAVCSTDPGNTGVEVYKISVETDPFD</sequence>
<name>A0ABV1TVP5_9ACTN</name>
<organism evidence="2 3">
    <name type="scientific">Streptomyces sp. 900105755</name>
    <dbReference type="NCBI Taxonomy" id="3154389"/>
    <lineage>
        <taxon>Bacteria</taxon>
        <taxon>Bacillati</taxon>
        <taxon>Actinomycetota</taxon>
        <taxon>Actinomycetes</taxon>
        <taxon>Kitasatosporales</taxon>
        <taxon>Streptomycetaceae</taxon>
        <taxon>Streptomyces</taxon>
    </lineage>
</organism>
<accession>A0ABV1TVP5</accession>
<evidence type="ECO:0008006" key="4">
    <source>
        <dbReference type="Google" id="ProtNLM"/>
    </source>
</evidence>
<dbReference type="Proteomes" id="UP001490365">
    <property type="component" value="Unassembled WGS sequence"/>
</dbReference>
<feature type="signal peptide" evidence="1">
    <location>
        <begin position="1"/>
        <end position="30"/>
    </location>
</feature>
<evidence type="ECO:0000313" key="2">
    <source>
        <dbReference type="EMBL" id="MER6274090.1"/>
    </source>
</evidence>
<feature type="chain" id="PRO_5047064933" description="Secreted protein" evidence="1">
    <location>
        <begin position="31"/>
        <end position="114"/>
    </location>
</feature>
<gene>
    <name evidence="2" type="ORF">ABT211_43630</name>
</gene>
<keyword evidence="1" id="KW-0732">Signal</keyword>
<reference evidence="2 3" key="1">
    <citation type="submission" date="2024-06" db="EMBL/GenBank/DDBJ databases">
        <title>The Natural Products Discovery Center: Release of the First 8490 Sequenced Strains for Exploring Actinobacteria Biosynthetic Diversity.</title>
        <authorList>
            <person name="Kalkreuter E."/>
            <person name="Kautsar S.A."/>
            <person name="Yang D."/>
            <person name="Bader C.D."/>
            <person name="Teijaro C.N."/>
            <person name="Fluegel L."/>
            <person name="Davis C.M."/>
            <person name="Simpson J.R."/>
            <person name="Lauterbach L."/>
            <person name="Steele A.D."/>
            <person name="Gui C."/>
            <person name="Meng S."/>
            <person name="Li G."/>
            <person name="Viehrig K."/>
            <person name="Ye F."/>
            <person name="Su P."/>
            <person name="Kiefer A.F."/>
            <person name="Nichols A."/>
            <person name="Cepeda A.J."/>
            <person name="Yan W."/>
            <person name="Fan B."/>
            <person name="Jiang Y."/>
            <person name="Adhikari A."/>
            <person name="Zheng C.-J."/>
            <person name="Schuster L."/>
            <person name="Cowan T.M."/>
            <person name="Smanski M.J."/>
            <person name="Chevrette M.G."/>
            <person name="De Carvalho L.P.S."/>
            <person name="Shen B."/>
        </authorList>
    </citation>
    <scope>NUCLEOTIDE SEQUENCE [LARGE SCALE GENOMIC DNA]</scope>
    <source>
        <strain evidence="2 3">NPDC001694</strain>
    </source>
</reference>
<evidence type="ECO:0000256" key="1">
    <source>
        <dbReference type="SAM" id="SignalP"/>
    </source>
</evidence>
<protein>
    <recommendedName>
        <fullName evidence="4">Secreted protein</fullName>
    </recommendedName>
</protein>
<dbReference type="EMBL" id="JBEOZM010000042">
    <property type="protein sequence ID" value="MER6274090.1"/>
    <property type="molecule type" value="Genomic_DNA"/>
</dbReference>
<comment type="caution">
    <text evidence="2">The sequence shown here is derived from an EMBL/GenBank/DDBJ whole genome shotgun (WGS) entry which is preliminary data.</text>
</comment>
<keyword evidence="3" id="KW-1185">Reference proteome</keyword>
<dbReference type="RefSeq" id="WP_351962318.1">
    <property type="nucleotide sequence ID" value="NZ_JBEOZM010000042.1"/>
</dbReference>
<proteinExistence type="predicted"/>